<evidence type="ECO:0000256" key="6">
    <source>
        <dbReference type="ARBA" id="ARBA00022771"/>
    </source>
</evidence>
<dbReference type="SMART" id="SM00898">
    <property type="entry name" value="Fapy_DNA_glyco"/>
    <property type="match status" value="1"/>
</dbReference>
<organism evidence="18 19">
    <name type="scientific">Geomonas anaerohicana</name>
    <dbReference type="NCBI Taxonomy" id="2798583"/>
    <lineage>
        <taxon>Bacteria</taxon>
        <taxon>Pseudomonadati</taxon>
        <taxon>Thermodesulfobacteriota</taxon>
        <taxon>Desulfuromonadia</taxon>
        <taxon>Geobacterales</taxon>
        <taxon>Geobacteraceae</taxon>
        <taxon>Geomonas</taxon>
    </lineage>
</organism>
<evidence type="ECO:0000256" key="15">
    <source>
        <dbReference type="HAMAP-Rule" id="MF_00103"/>
    </source>
</evidence>
<dbReference type="EC" id="3.2.2.23" evidence="15"/>
<dbReference type="InterPro" id="IPR015886">
    <property type="entry name" value="H2TH_FPG"/>
</dbReference>
<keyword evidence="13 15" id="KW-0326">Glycosidase</keyword>
<dbReference type="PANTHER" id="PTHR22993:SF9">
    <property type="entry name" value="FORMAMIDOPYRIMIDINE-DNA GLYCOSYLASE"/>
    <property type="match status" value="1"/>
</dbReference>
<evidence type="ECO:0000256" key="14">
    <source>
        <dbReference type="ARBA" id="ARBA00044632"/>
    </source>
</evidence>
<dbReference type="HAMAP" id="MF_00103">
    <property type="entry name" value="Fapy_DNA_glycosyl"/>
    <property type="match status" value="1"/>
</dbReference>
<keyword evidence="5 15" id="KW-0227">DNA damage</keyword>
<dbReference type="PROSITE" id="PS51068">
    <property type="entry name" value="FPG_CAT"/>
    <property type="match status" value="1"/>
</dbReference>
<evidence type="ECO:0000313" key="18">
    <source>
        <dbReference type="EMBL" id="MBJ6750257.1"/>
    </source>
</evidence>
<comment type="cofactor">
    <cofactor evidence="15">
        <name>Zn(2+)</name>
        <dbReference type="ChEBI" id="CHEBI:29105"/>
    </cofactor>
    <text evidence="15">Binds 1 zinc ion per subunit.</text>
</comment>
<evidence type="ECO:0000313" key="19">
    <source>
        <dbReference type="Proteomes" id="UP000614714"/>
    </source>
</evidence>
<dbReference type="GO" id="GO:0008534">
    <property type="term" value="F:oxidized purine nucleobase lesion DNA N-glycosylase activity"/>
    <property type="evidence" value="ECO:0007669"/>
    <property type="project" value="UniProtKB-EC"/>
</dbReference>
<dbReference type="SMART" id="SM01232">
    <property type="entry name" value="H2TH"/>
    <property type="match status" value="1"/>
</dbReference>
<feature type="domain" description="FPG-type" evidence="16">
    <location>
        <begin position="236"/>
        <end position="270"/>
    </location>
</feature>
<dbReference type="InterPro" id="IPR012319">
    <property type="entry name" value="FPG_cat"/>
</dbReference>
<evidence type="ECO:0000256" key="3">
    <source>
        <dbReference type="ARBA" id="ARBA00011245"/>
    </source>
</evidence>
<keyword evidence="6 15" id="KW-0863">Zinc-finger</keyword>
<dbReference type="InterPro" id="IPR010663">
    <property type="entry name" value="Znf_FPG/IleRS"/>
</dbReference>
<dbReference type="RefSeq" id="WP_199388773.1">
    <property type="nucleotide sequence ID" value="NZ_JAEMHL010000003.1"/>
</dbReference>
<evidence type="ECO:0000256" key="12">
    <source>
        <dbReference type="ARBA" id="ARBA00023268"/>
    </source>
</evidence>
<keyword evidence="4 15" id="KW-0479">Metal-binding</keyword>
<keyword evidence="11 15" id="KW-0456">Lyase</keyword>
<dbReference type="InterPro" id="IPR015887">
    <property type="entry name" value="DNA_glyclase_Znf_dom_DNA_BS"/>
</dbReference>
<evidence type="ECO:0000259" key="17">
    <source>
        <dbReference type="PROSITE" id="PS51068"/>
    </source>
</evidence>
<evidence type="ECO:0000256" key="13">
    <source>
        <dbReference type="ARBA" id="ARBA00023295"/>
    </source>
</evidence>
<comment type="catalytic activity">
    <reaction evidence="1 15">
        <text>Hydrolysis of DNA containing ring-opened 7-methylguanine residues, releasing 2,6-diamino-4-hydroxy-5-(N-methyl)formamidopyrimidine.</text>
        <dbReference type="EC" id="3.2.2.23"/>
    </reaction>
</comment>
<dbReference type="EMBL" id="JAEMHL010000003">
    <property type="protein sequence ID" value="MBJ6750257.1"/>
    <property type="molecule type" value="Genomic_DNA"/>
</dbReference>
<keyword evidence="9 15" id="KW-0238">DNA-binding</keyword>
<dbReference type="Pfam" id="PF06827">
    <property type="entry name" value="zf-FPG_IleRS"/>
    <property type="match status" value="1"/>
</dbReference>
<feature type="binding site" evidence="15">
    <location>
        <position position="91"/>
    </location>
    <ligand>
        <name>DNA</name>
        <dbReference type="ChEBI" id="CHEBI:16991"/>
    </ligand>
</feature>
<feature type="domain" description="Formamidopyrimidine-DNA glycosylase catalytic" evidence="17">
    <location>
        <begin position="2"/>
        <end position="113"/>
    </location>
</feature>
<dbReference type="InterPro" id="IPR000214">
    <property type="entry name" value="Znf_DNA_glyclase/AP_lyase"/>
</dbReference>
<evidence type="ECO:0000259" key="16">
    <source>
        <dbReference type="PROSITE" id="PS51066"/>
    </source>
</evidence>
<evidence type="ECO:0000256" key="8">
    <source>
        <dbReference type="ARBA" id="ARBA00022833"/>
    </source>
</evidence>
<evidence type="ECO:0000256" key="7">
    <source>
        <dbReference type="ARBA" id="ARBA00022801"/>
    </source>
</evidence>
<dbReference type="Gene3D" id="3.20.190.10">
    <property type="entry name" value="MutM-like, N-terminal"/>
    <property type="match status" value="1"/>
</dbReference>
<dbReference type="PANTHER" id="PTHR22993">
    <property type="entry name" value="FORMAMIDOPYRIMIDINE-DNA GLYCOSYLASE"/>
    <property type="match status" value="1"/>
</dbReference>
<dbReference type="NCBIfam" id="TIGR00577">
    <property type="entry name" value="fpg"/>
    <property type="match status" value="1"/>
</dbReference>
<dbReference type="Proteomes" id="UP000614714">
    <property type="component" value="Unassembled WGS sequence"/>
</dbReference>
<dbReference type="Pfam" id="PF01149">
    <property type="entry name" value="Fapy_DNA_glyco"/>
    <property type="match status" value="1"/>
</dbReference>
<keyword evidence="19" id="KW-1185">Reference proteome</keyword>
<evidence type="ECO:0000256" key="10">
    <source>
        <dbReference type="ARBA" id="ARBA00023204"/>
    </source>
</evidence>
<sequence>MPELPEVEVTRLGITDHLTGARIASADLHIAKLRNMVPEGLPELLVGQTIRSVQRRGKYLILTCSAGSLLLHLGMTGHLRLVPASVAPGPHDHFDLRLDSGLVLRLNDPRRFGSIHFTGSDPLQHQLLRKIGPEPLTDAFGPDYLYRLSRGRRVALQRFLMDSAVVAGIGNIYAAESLFRLRMHPDTPAGELTAADCTALVTAIKETLASSIAAGRASMDFRRAEEKLAYFPQQLYVYGREGLPCRECGTAIRRGRLGNRSTFFCPQCQPEQRTAP</sequence>
<comment type="caution">
    <text evidence="18">The sequence shown here is derived from an EMBL/GenBank/DDBJ whole genome shotgun (WGS) entry which is preliminary data.</text>
</comment>
<dbReference type="PROSITE" id="PS01242">
    <property type="entry name" value="ZF_FPG_1"/>
    <property type="match status" value="1"/>
</dbReference>
<dbReference type="InterPro" id="IPR010979">
    <property type="entry name" value="Ribosomal_uS13-like_H2TH"/>
</dbReference>
<dbReference type="SUPFAM" id="SSF57716">
    <property type="entry name" value="Glucocorticoid receptor-like (DNA-binding domain)"/>
    <property type="match status" value="1"/>
</dbReference>
<evidence type="ECO:0000256" key="4">
    <source>
        <dbReference type="ARBA" id="ARBA00022723"/>
    </source>
</evidence>
<evidence type="ECO:0000256" key="11">
    <source>
        <dbReference type="ARBA" id="ARBA00023239"/>
    </source>
</evidence>
<dbReference type="Pfam" id="PF06831">
    <property type="entry name" value="H2TH"/>
    <property type="match status" value="1"/>
</dbReference>
<dbReference type="SUPFAM" id="SSF81624">
    <property type="entry name" value="N-terminal domain of MutM-like DNA repair proteins"/>
    <property type="match status" value="1"/>
</dbReference>
<name>A0ABS0YEA5_9BACT</name>
<comment type="subunit">
    <text evidence="3 15">Monomer.</text>
</comment>
<dbReference type="GO" id="GO:0140078">
    <property type="term" value="F:class I DNA-(apurinic or apyrimidinic site) endonuclease activity"/>
    <property type="evidence" value="ECO:0007669"/>
    <property type="project" value="UniProtKB-EC"/>
</dbReference>
<evidence type="ECO:0000256" key="2">
    <source>
        <dbReference type="ARBA" id="ARBA00009409"/>
    </source>
</evidence>
<reference evidence="18 19" key="1">
    <citation type="submission" date="2020-12" db="EMBL/GenBank/DDBJ databases">
        <title>Geomonas sp. Red421, isolated from paddy soil.</title>
        <authorList>
            <person name="Xu Z."/>
            <person name="Zhang Z."/>
            <person name="Masuda Y."/>
            <person name="Itoh H."/>
            <person name="Senoo K."/>
        </authorList>
    </citation>
    <scope>NUCLEOTIDE SEQUENCE [LARGE SCALE GENOMIC DNA]</scope>
    <source>
        <strain evidence="18 19">Red421</strain>
    </source>
</reference>
<comment type="function">
    <text evidence="15">Involved in base excision repair of DNA damaged by oxidation or by mutagenic agents. Acts as DNA glycosylase that recognizes and removes damaged bases. Has a preference for oxidized purines, such as 7,8-dihydro-8-oxoguanine (8-oxoG). Has AP (apurinic/apyrimidinic) lyase activity and introduces nicks in the DNA strand. Cleaves the DNA backbone by beta-delta elimination to generate a single-strand break at the site of the removed base with both 3'- and 5'-phosphates.</text>
</comment>
<dbReference type="CDD" id="cd08966">
    <property type="entry name" value="EcFpg-like_N"/>
    <property type="match status" value="1"/>
</dbReference>
<dbReference type="PROSITE" id="PS51066">
    <property type="entry name" value="ZF_FPG_2"/>
    <property type="match status" value="1"/>
</dbReference>
<feature type="binding site" evidence="15">
    <location>
        <position position="110"/>
    </location>
    <ligand>
        <name>DNA</name>
        <dbReference type="ChEBI" id="CHEBI:16991"/>
    </ligand>
</feature>
<dbReference type="InterPro" id="IPR020629">
    <property type="entry name" value="FPG_Glyclase"/>
</dbReference>
<dbReference type="SUPFAM" id="SSF46946">
    <property type="entry name" value="S13-like H2TH domain"/>
    <property type="match status" value="1"/>
</dbReference>
<evidence type="ECO:0000256" key="1">
    <source>
        <dbReference type="ARBA" id="ARBA00001668"/>
    </source>
</evidence>
<comment type="catalytic activity">
    <reaction evidence="14 15">
        <text>2'-deoxyribonucleotide-(2'-deoxyribose 5'-phosphate)-2'-deoxyribonucleotide-DNA = a 3'-end 2'-deoxyribonucleotide-(2,3-dehydro-2,3-deoxyribose 5'-phosphate)-DNA + a 5'-end 5'-phospho-2'-deoxyribonucleoside-DNA + H(+)</text>
        <dbReference type="Rhea" id="RHEA:66592"/>
        <dbReference type="Rhea" id="RHEA-COMP:13180"/>
        <dbReference type="Rhea" id="RHEA-COMP:16897"/>
        <dbReference type="Rhea" id="RHEA-COMP:17067"/>
        <dbReference type="ChEBI" id="CHEBI:15378"/>
        <dbReference type="ChEBI" id="CHEBI:136412"/>
        <dbReference type="ChEBI" id="CHEBI:157695"/>
        <dbReference type="ChEBI" id="CHEBI:167181"/>
        <dbReference type="EC" id="4.2.99.18"/>
    </reaction>
</comment>
<keyword evidence="12 15" id="KW-0511">Multifunctional enzyme</keyword>
<feature type="active site" description="Proton donor; for beta-elimination activity" evidence="15">
    <location>
        <position position="58"/>
    </location>
</feature>
<evidence type="ECO:0000256" key="9">
    <source>
        <dbReference type="ARBA" id="ARBA00023125"/>
    </source>
</evidence>
<keyword evidence="8 15" id="KW-0862">Zinc</keyword>
<evidence type="ECO:0000256" key="5">
    <source>
        <dbReference type="ARBA" id="ARBA00022763"/>
    </source>
</evidence>
<feature type="active site" description="Schiff-base intermediate with DNA" evidence="15">
    <location>
        <position position="2"/>
    </location>
</feature>
<dbReference type="Gene3D" id="1.10.8.50">
    <property type="match status" value="1"/>
</dbReference>
<proteinExistence type="inferred from homology"/>
<protein>
    <recommendedName>
        <fullName evidence="15">Formamidopyrimidine-DNA glycosylase</fullName>
        <shortName evidence="15">Fapy-DNA glycosylase</shortName>
        <ecNumber evidence="15">3.2.2.23</ecNumber>
    </recommendedName>
    <alternativeName>
        <fullName evidence="15">DNA-(apurinic or apyrimidinic site) lyase MutM</fullName>
        <shortName evidence="15">AP lyase MutM</shortName>
        <ecNumber evidence="15">4.2.99.18</ecNumber>
    </alternativeName>
</protein>
<keyword evidence="10 15" id="KW-0234">DNA repair</keyword>
<feature type="binding site" evidence="15">
    <location>
        <position position="152"/>
    </location>
    <ligand>
        <name>DNA</name>
        <dbReference type="ChEBI" id="CHEBI:16991"/>
    </ligand>
</feature>
<keyword evidence="7 15" id="KW-0378">Hydrolase</keyword>
<accession>A0ABS0YEA5</accession>
<feature type="active site" description="Proton donor" evidence="15">
    <location>
        <position position="3"/>
    </location>
</feature>
<feature type="active site" description="Proton donor; for delta-elimination activity" evidence="15">
    <location>
        <position position="260"/>
    </location>
</feature>
<dbReference type="InterPro" id="IPR035937">
    <property type="entry name" value="FPG_N"/>
</dbReference>
<dbReference type="EC" id="4.2.99.18" evidence="15"/>
<comment type="similarity">
    <text evidence="2 15">Belongs to the FPG family.</text>
</comment>
<dbReference type="NCBIfam" id="NF002211">
    <property type="entry name" value="PRK01103.1"/>
    <property type="match status" value="1"/>
</dbReference>
<gene>
    <name evidence="15 18" type="primary">mutM</name>
    <name evidence="15" type="synonym">fpg</name>
    <name evidence="18" type="ORF">JFN91_08535</name>
</gene>